<proteinExistence type="inferred from homology"/>
<comment type="caution">
    <text evidence="11">The sequence shown here is derived from an EMBL/GenBank/DDBJ whole genome shotgun (WGS) entry which is preliminary data.</text>
</comment>
<dbReference type="Gene3D" id="2.30.30.60">
    <property type="match status" value="1"/>
</dbReference>
<dbReference type="Pfam" id="PF00924">
    <property type="entry name" value="MS_channel_2nd"/>
    <property type="match status" value="1"/>
</dbReference>
<dbReference type="InterPro" id="IPR006686">
    <property type="entry name" value="MscS_channel_CS"/>
</dbReference>
<feature type="domain" description="Mechanosensitive ion channel MscS" evidence="8">
    <location>
        <begin position="183"/>
        <end position="252"/>
    </location>
</feature>
<evidence type="ECO:0000313" key="12">
    <source>
        <dbReference type="Proteomes" id="UP001595840"/>
    </source>
</evidence>
<feature type="transmembrane region" description="Helical" evidence="7">
    <location>
        <begin position="18"/>
        <end position="36"/>
    </location>
</feature>
<keyword evidence="3" id="KW-1003">Cell membrane</keyword>
<name>A0ABV8V856_9GAMM</name>
<keyword evidence="5 7" id="KW-1133">Transmembrane helix</keyword>
<evidence type="ECO:0000259" key="8">
    <source>
        <dbReference type="Pfam" id="PF00924"/>
    </source>
</evidence>
<dbReference type="InterPro" id="IPR010920">
    <property type="entry name" value="LSM_dom_sf"/>
</dbReference>
<feature type="domain" description="Mechanosensitive ion channel transmembrane helices 2/3" evidence="10">
    <location>
        <begin position="141"/>
        <end position="182"/>
    </location>
</feature>
<keyword evidence="12" id="KW-1185">Reference proteome</keyword>
<evidence type="ECO:0000256" key="6">
    <source>
        <dbReference type="ARBA" id="ARBA00023136"/>
    </source>
</evidence>
<dbReference type="Pfam" id="PF21088">
    <property type="entry name" value="MS_channel_1st"/>
    <property type="match status" value="1"/>
</dbReference>
<sequence>MESFLAAVSSLVSSESAWMVQVFSIVIITLLVAFVVRRVLRKLVRLAGATKSVWDDALYLSAQKPLEWVFWLVGLSWAAEIVQNTSDSDIFDLVAPVREAGIIVLLTWFVVGFIKRAEHNLMDPEFMDAPVDETTVMALGKLLRLSVIITAVLVGLQTFGYSISGVLAFGGIGGIAVGFAAKDLLANFFGGLMIYLDRPFAVGDWVRSPDKTIEGTVEHIGWRLTRIRTFDKRPLYVPNAVFTQIAVENPSRMLNRRIYETVGIRYDDADHMDAIVRDVEAMLRAHPDIDTNQTLIVNFNTFAPSSLDFFIYTFTKTINWVEFHKIKQDILLKVLEIVRAHGAQCAFPTTTLHVPETVACELRSDAGAQAK</sequence>
<gene>
    <name evidence="11" type="ORF">ACFOX3_17425</name>
</gene>
<dbReference type="InterPro" id="IPR049278">
    <property type="entry name" value="MS_channel_C"/>
</dbReference>
<evidence type="ECO:0000259" key="10">
    <source>
        <dbReference type="Pfam" id="PF21088"/>
    </source>
</evidence>
<dbReference type="RefSeq" id="WP_290262738.1">
    <property type="nucleotide sequence ID" value="NZ_JAUFQG010000004.1"/>
</dbReference>
<dbReference type="InterPro" id="IPR045042">
    <property type="entry name" value="YnaI-like"/>
</dbReference>
<evidence type="ECO:0000256" key="1">
    <source>
        <dbReference type="ARBA" id="ARBA00004651"/>
    </source>
</evidence>
<evidence type="ECO:0000313" key="11">
    <source>
        <dbReference type="EMBL" id="MFC4364101.1"/>
    </source>
</evidence>
<dbReference type="InterPro" id="IPR023408">
    <property type="entry name" value="MscS_beta-dom_sf"/>
</dbReference>
<keyword evidence="4 7" id="KW-0812">Transmembrane</keyword>
<dbReference type="Gene3D" id="1.10.287.1260">
    <property type="match status" value="1"/>
</dbReference>
<dbReference type="Proteomes" id="UP001595840">
    <property type="component" value="Unassembled WGS sequence"/>
</dbReference>
<evidence type="ECO:0000259" key="9">
    <source>
        <dbReference type="Pfam" id="PF21082"/>
    </source>
</evidence>
<feature type="transmembrane region" description="Helical" evidence="7">
    <location>
        <begin position="142"/>
        <end position="160"/>
    </location>
</feature>
<evidence type="ECO:0000256" key="4">
    <source>
        <dbReference type="ARBA" id="ARBA00022692"/>
    </source>
</evidence>
<comment type="similarity">
    <text evidence="2">Belongs to the MscS (TC 1.A.23) family.</text>
</comment>
<keyword evidence="6 7" id="KW-0472">Membrane</keyword>
<dbReference type="SUPFAM" id="SSF50182">
    <property type="entry name" value="Sm-like ribonucleoproteins"/>
    <property type="match status" value="1"/>
</dbReference>
<organism evidence="11 12">
    <name type="scientific">Simiduia curdlanivorans</name>
    <dbReference type="NCBI Taxonomy" id="1492769"/>
    <lineage>
        <taxon>Bacteria</taxon>
        <taxon>Pseudomonadati</taxon>
        <taxon>Pseudomonadota</taxon>
        <taxon>Gammaproteobacteria</taxon>
        <taxon>Cellvibrionales</taxon>
        <taxon>Cellvibrionaceae</taxon>
        <taxon>Simiduia</taxon>
    </lineage>
</organism>
<comment type="subcellular location">
    <subcellularLocation>
        <location evidence="1">Cell membrane</location>
        <topology evidence="1">Multi-pass membrane protein</topology>
    </subcellularLocation>
</comment>
<evidence type="ECO:0000256" key="5">
    <source>
        <dbReference type="ARBA" id="ARBA00022989"/>
    </source>
</evidence>
<dbReference type="Pfam" id="PF21082">
    <property type="entry name" value="MS_channel_3rd"/>
    <property type="match status" value="1"/>
</dbReference>
<feature type="transmembrane region" description="Helical" evidence="7">
    <location>
        <begin position="166"/>
        <end position="185"/>
    </location>
</feature>
<evidence type="ECO:0000256" key="3">
    <source>
        <dbReference type="ARBA" id="ARBA00022475"/>
    </source>
</evidence>
<dbReference type="Gene3D" id="3.30.70.100">
    <property type="match status" value="1"/>
</dbReference>
<evidence type="ECO:0000256" key="7">
    <source>
        <dbReference type="SAM" id="Phobius"/>
    </source>
</evidence>
<dbReference type="EMBL" id="JBHSCX010000021">
    <property type="protein sequence ID" value="MFC4364101.1"/>
    <property type="molecule type" value="Genomic_DNA"/>
</dbReference>
<reference evidence="12" key="1">
    <citation type="journal article" date="2019" name="Int. J. Syst. Evol. Microbiol.">
        <title>The Global Catalogue of Microorganisms (GCM) 10K type strain sequencing project: providing services to taxonomists for standard genome sequencing and annotation.</title>
        <authorList>
            <consortium name="The Broad Institute Genomics Platform"/>
            <consortium name="The Broad Institute Genome Sequencing Center for Infectious Disease"/>
            <person name="Wu L."/>
            <person name="Ma J."/>
        </authorList>
    </citation>
    <scope>NUCLEOTIDE SEQUENCE [LARGE SCALE GENOMIC DNA]</scope>
    <source>
        <strain evidence="12">CECT 8570</strain>
    </source>
</reference>
<dbReference type="InterPro" id="IPR006685">
    <property type="entry name" value="MscS_channel_2nd"/>
</dbReference>
<dbReference type="PANTHER" id="PTHR43634">
    <property type="entry name" value="OW CONDUCTANCE MECHANOSENSITIVE CHANNEL"/>
    <property type="match status" value="1"/>
</dbReference>
<protein>
    <submittedName>
        <fullName evidence="11">Mechanosensitive ion channel family protein</fullName>
    </submittedName>
</protein>
<dbReference type="SUPFAM" id="SSF82861">
    <property type="entry name" value="Mechanosensitive channel protein MscS (YggB), transmembrane region"/>
    <property type="match status" value="1"/>
</dbReference>
<dbReference type="InterPro" id="IPR011066">
    <property type="entry name" value="MscS_channel_C_sf"/>
</dbReference>
<feature type="domain" description="Mechanosensitive ion channel MscS C-terminal" evidence="9">
    <location>
        <begin position="261"/>
        <end position="343"/>
    </location>
</feature>
<dbReference type="SUPFAM" id="SSF82689">
    <property type="entry name" value="Mechanosensitive channel protein MscS (YggB), C-terminal domain"/>
    <property type="match status" value="1"/>
</dbReference>
<evidence type="ECO:0000256" key="2">
    <source>
        <dbReference type="ARBA" id="ARBA00008017"/>
    </source>
</evidence>
<dbReference type="InterPro" id="IPR049142">
    <property type="entry name" value="MS_channel_1st"/>
</dbReference>
<accession>A0ABV8V856</accession>
<dbReference type="PANTHER" id="PTHR43634:SF2">
    <property type="entry name" value="LOW CONDUCTANCE MECHANOSENSITIVE CHANNEL YNAI"/>
    <property type="match status" value="1"/>
</dbReference>
<dbReference type="InterPro" id="IPR011014">
    <property type="entry name" value="MscS_channel_TM-2"/>
</dbReference>
<dbReference type="PROSITE" id="PS01246">
    <property type="entry name" value="UPF0003"/>
    <property type="match status" value="1"/>
</dbReference>